<accession>A0AAV4PHT3</accession>
<feature type="region of interest" description="Disordered" evidence="1">
    <location>
        <begin position="50"/>
        <end position="76"/>
    </location>
</feature>
<comment type="caution">
    <text evidence="2">The sequence shown here is derived from an EMBL/GenBank/DDBJ whole genome shotgun (WGS) entry which is preliminary data.</text>
</comment>
<dbReference type="EMBL" id="BPLQ01003002">
    <property type="protein sequence ID" value="GIX97037.1"/>
    <property type="molecule type" value="Genomic_DNA"/>
</dbReference>
<keyword evidence="3" id="KW-1185">Reference proteome</keyword>
<reference evidence="2 3" key="1">
    <citation type="submission" date="2021-06" db="EMBL/GenBank/DDBJ databases">
        <title>Caerostris darwini draft genome.</title>
        <authorList>
            <person name="Kono N."/>
            <person name="Arakawa K."/>
        </authorList>
    </citation>
    <scope>NUCLEOTIDE SEQUENCE [LARGE SCALE GENOMIC DNA]</scope>
</reference>
<sequence length="76" mass="8249">MSASKPGHPASTWTSSNPEITAREESEIPKFLAIQAKISSTRSCDAAVAREKEEEPAAMATDVPLSSRRHVQLEVQ</sequence>
<proteinExistence type="predicted"/>
<evidence type="ECO:0000313" key="3">
    <source>
        <dbReference type="Proteomes" id="UP001054837"/>
    </source>
</evidence>
<protein>
    <submittedName>
        <fullName evidence="2">Uncharacterized protein</fullName>
    </submittedName>
</protein>
<dbReference type="AlphaFoldDB" id="A0AAV4PHT3"/>
<evidence type="ECO:0000313" key="2">
    <source>
        <dbReference type="EMBL" id="GIX97037.1"/>
    </source>
</evidence>
<gene>
    <name evidence="2" type="ORF">CDAR_95071</name>
</gene>
<evidence type="ECO:0000256" key="1">
    <source>
        <dbReference type="SAM" id="MobiDB-lite"/>
    </source>
</evidence>
<organism evidence="2 3">
    <name type="scientific">Caerostris darwini</name>
    <dbReference type="NCBI Taxonomy" id="1538125"/>
    <lineage>
        <taxon>Eukaryota</taxon>
        <taxon>Metazoa</taxon>
        <taxon>Ecdysozoa</taxon>
        <taxon>Arthropoda</taxon>
        <taxon>Chelicerata</taxon>
        <taxon>Arachnida</taxon>
        <taxon>Araneae</taxon>
        <taxon>Araneomorphae</taxon>
        <taxon>Entelegynae</taxon>
        <taxon>Araneoidea</taxon>
        <taxon>Araneidae</taxon>
        <taxon>Caerostris</taxon>
    </lineage>
</organism>
<dbReference type="Proteomes" id="UP001054837">
    <property type="component" value="Unassembled WGS sequence"/>
</dbReference>
<feature type="region of interest" description="Disordered" evidence="1">
    <location>
        <begin position="1"/>
        <end position="25"/>
    </location>
</feature>
<name>A0AAV4PHT3_9ARAC</name>